<sequence length="76" mass="8123">MPIYEFTCYDCDKDSELLVRSSSWEGEAHCSHCGSPKLEKKLSVFAAAAADNSTGSAEMPPCSGMPSNCGRCALEN</sequence>
<dbReference type="EMBL" id="UINC01102537">
    <property type="protein sequence ID" value="SVC64241.1"/>
    <property type="molecule type" value="Genomic_DNA"/>
</dbReference>
<proteinExistence type="predicted"/>
<evidence type="ECO:0000313" key="2">
    <source>
        <dbReference type="EMBL" id="SVC64241.1"/>
    </source>
</evidence>
<organism evidence="2">
    <name type="scientific">marine metagenome</name>
    <dbReference type="NCBI Taxonomy" id="408172"/>
    <lineage>
        <taxon>unclassified sequences</taxon>
        <taxon>metagenomes</taxon>
        <taxon>ecological metagenomes</taxon>
    </lineage>
</organism>
<dbReference type="InterPro" id="IPR013429">
    <property type="entry name" value="Regulatory_FmdB_Zinc_ribbon"/>
</dbReference>
<name>A0A382NXF4_9ZZZZ</name>
<gene>
    <name evidence="2" type="ORF">METZ01_LOCUS317095</name>
</gene>
<feature type="domain" description="Putative regulatory protein FmdB zinc ribbon" evidence="1">
    <location>
        <begin position="1"/>
        <end position="43"/>
    </location>
</feature>
<accession>A0A382NXF4</accession>
<evidence type="ECO:0000259" key="1">
    <source>
        <dbReference type="SMART" id="SM00834"/>
    </source>
</evidence>
<dbReference type="AlphaFoldDB" id="A0A382NXF4"/>
<dbReference type="Pfam" id="PF09723">
    <property type="entry name" value="Zn_ribbon_8"/>
    <property type="match status" value="1"/>
</dbReference>
<reference evidence="2" key="1">
    <citation type="submission" date="2018-05" db="EMBL/GenBank/DDBJ databases">
        <authorList>
            <person name="Lanie J.A."/>
            <person name="Ng W.-L."/>
            <person name="Kazmierczak K.M."/>
            <person name="Andrzejewski T.M."/>
            <person name="Davidsen T.M."/>
            <person name="Wayne K.J."/>
            <person name="Tettelin H."/>
            <person name="Glass J.I."/>
            <person name="Rusch D."/>
            <person name="Podicherti R."/>
            <person name="Tsui H.-C.T."/>
            <person name="Winkler M.E."/>
        </authorList>
    </citation>
    <scope>NUCLEOTIDE SEQUENCE</scope>
</reference>
<dbReference type="NCBIfam" id="TIGR02605">
    <property type="entry name" value="CxxC_CxxC_SSSS"/>
    <property type="match status" value="1"/>
</dbReference>
<dbReference type="SMART" id="SM00834">
    <property type="entry name" value="CxxC_CXXC_SSSS"/>
    <property type="match status" value="1"/>
</dbReference>
<protein>
    <recommendedName>
        <fullName evidence="1">Putative regulatory protein FmdB zinc ribbon domain-containing protein</fullName>
    </recommendedName>
</protein>